<sequence length="104" mass="11455">MSDKLRHDADLFEKAAERTSAVRDRVNGVLSTLDAALAGRGAPWGNDKLGRQFAEGPDGYKVAREQMTGNIKTTAANFDNFYTGQTKTAKELRRMDQSNGDGFR</sequence>
<evidence type="ECO:0000313" key="2">
    <source>
        <dbReference type="Proteomes" id="UP001432062"/>
    </source>
</evidence>
<dbReference type="Gene3D" id="1.10.287.1060">
    <property type="entry name" value="ESAT-6-like"/>
    <property type="match status" value="1"/>
</dbReference>
<organism evidence="1 2">
    <name type="scientific">Nocardia vinacea</name>
    <dbReference type="NCBI Taxonomy" id="96468"/>
    <lineage>
        <taxon>Bacteria</taxon>
        <taxon>Bacillati</taxon>
        <taxon>Actinomycetota</taxon>
        <taxon>Actinomycetes</taxon>
        <taxon>Mycobacteriales</taxon>
        <taxon>Nocardiaceae</taxon>
        <taxon>Nocardia</taxon>
    </lineage>
</organism>
<dbReference type="EMBL" id="CP109441">
    <property type="protein sequence ID" value="WUV50795.1"/>
    <property type="molecule type" value="Genomic_DNA"/>
</dbReference>
<name>A0ABZ1Z9N8_9NOCA</name>
<proteinExistence type="predicted"/>
<protein>
    <recommendedName>
        <fullName evidence="3">WXG100 family type VII secretion target</fullName>
    </recommendedName>
</protein>
<keyword evidence="2" id="KW-1185">Reference proteome</keyword>
<evidence type="ECO:0000313" key="1">
    <source>
        <dbReference type="EMBL" id="WUV50795.1"/>
    </source>
</evidence>
<reference evidence="1" key="1">
    <citation type="submission" date="2022-10" db="EMBL/GenBank/DDBJ databases">
        <title>The complete genomes of actinobacterial strains from the NBC collection.</title>
        <authorList>
            <person name="Joergensen T.S."/>
            <person name="Alvarez Arevalo M."/>
            <person name="Sterndorff E.B."/>
            <person name="Faurdal D."/>
            <person name="Vuksanovic O."/>
            <person name="Mourched A.-S."/>
            <person name="Charusanti P."/>
            <person name="Shaw S."/>
            <person name="Blin K."/>
            <person name="Weber T."/>
        </authorList>
    </citation>
    <scope>NUCLEOTIDE SEQUENCE</scope>
    <source>
        <strain evidence="1">NBC_01482</strain>
    </source>
</reference>
<evidence type="ECO:0008006" key="3">
    <source>
        <dbReference type="Google" id="ProtNLM"/>
    </source>
</evidence>
<dbReference type="RefSeq" id="WP_327095458.1">
    <property type="nucleotide sequence ID" value="NZ_CP109149.1"/>
</dbReference>
<gene>
    <name evidence="1" type="ORF">OG563_22900</name>
</gene>
<accession>A0ABZ1Z9N8</accession>
<dbReference type="Proteomes" id="UP001432062">
    <property type="component" value="Chromosome"/>
</dbReference>